<accession>A0ABS9CNQ3</accession>
<dbReference type="Gene3D" id="2.60.120.260">
    <property type="entry name" value="Galactose-binding domain-like"/>
    <property type="match status" value="1"/>
</dbReference>
<dbReference type="RefSeq" id="WP_235323810.1">
    <property type="nucleotide sequence ID" value="NZ_JAFBIT010000002.1"/>
</dbReference>
<dbReference type="Gene3D" id="3.20.20.300">
    <property type="entry name" value="Glycoside hydrolase, family 3, N-terminal domain"/>
    <property type="match status" value="1"/>
</dbReference>
<evidence type="ECO:0000313" key="5">
    <source>
        <dbReference type="Proteomes" id="UP001299220"/>
    </source>
</evidence>
<dbReference type="EMBL" id="JAFBIT010000002">
    <property type="protein sequence ID" value="MCF2652783.1"/>
    <property type="molecule type" value="Genomic_DNA"/>
</dbReference>
<comment type="similarity">
    <text evidence="1">Belongs to the glycosyl hydrolase 3 family.</text>
</comment>
<dbReference type="InterPro" id="IPR002772">
    <property type="entry name" value="Glyco_hydro_3_C"/>
</dbReference>
<dbReference type="Pfam" id="PF00933">
    <property type="entry name" value="Glyco_hydro_3"/>
    <property type="match status" value="1"/>
</dbReference>
<dbReference type="Pfam" id="PF14310">
    <property type="entry name" value="Fn3-like"/>
    <property type="match status" value="1"/>
</dbReference>
<sequence>MNPYKIDWERYAALARQTVAEGCVLLKNDDHALPIRKGERVSVFGRIQFDYYKSGTGSGGAVNTRYVIGILDALKSCPDVQVNEKLETVYRDWVAEHPFEKGMGWAQEPWCQEEMPVSAELVAEAAAESDIAVVIIGRTAGEDKDNGPTAGSYLLTEAEEQMLEAVCGAFKRVAVLLNVGNIIDMKWVETYNPAAVMYVWQGGQEGGAGVLDVLTGAVSPSGKLSDTIAIDIADYPSTEGFGDPVKAVYKEDIYVGYRYFETFAKDRVMYPFGFGLSYTTFEMEIAGFEADKDTFKEVVVVKNTGDVPGKEVVQVYVEAPQGKLGKAARSLCAFKKTAELKPGESEAVEITVELAKLASYDDSGVTGHKSAYVLEQGEYKVYTGSCVRCAKESGSFVIEEDTVTEQLTEACAPVEPFDRMHAVLEDGAYKIAWEPVPQRTYSMKERSAAALEPCAPYTGDKGIKLGDVFDGKAALDDFIAQIPDEELIYLVRGEGMNSPKVTPGTGGAMGGVTDGLLHFGIPTACCSDGPSGIRMDCGTIAFSLPNGTLLACSFSEELNEELFAMQGLELRKNRIDTLLGPGLNIHRNPMNGRNFEYFSEDPLLTGKMAAAQLRGMQRWGTTGTIKHFACNNQEFHRTDIDSVVSERALREIYLTAFETAVKEGGAYFVMSTYGGLNGLWTAGNFDLLTTILRGEWGFDGAVMTDWWAKINDEGEEAVRTNVAAMVRAQNDLYMVNADAKTNSANDNLPEALADGRLTRAALVRAAKNICKAIMKSPIMERSLGRMSDEEREAAEDTASEDYVDFDIEYQNIDDEKPLDISALNTEKGASTLYGIRYSKNGVYKLVMRVSSEASDVAQIPMSIFLDGNLRGMIMINGTGGEVVTAEQEIGVLFGGTNYLKLYFGQTGMNIEEIKFVCVQAFE</sequence>
<organism evidence="4 5">
    <name type="scientific">Anaeromassilibacillus senegalensis</name>
    <dbReference type="NCBI Taxonomy" id="1673717"/>
    <lineage>
        <taxon>Bacteria</taxon>
        <taxon>Bacillati</taxon>
        <taxon>Bacillota</taxon>
        <taxon>Clostridia</taxon>
        <taxon>Eubacteriales</taxon>
        <taxon>Acutalibacteraceae</taxon>
        <taxon>Anaeromassilibacillus</taxon>
    </lineage>
</organism>
<evidence type="ECO:0000313" key="4">
    <source>
        <dbReference type="EMBL" id="MCF2652783.1"/>
    </source>
</evidence>
<evidence type="ECO:0000256" key="2">
    <source>
        <dbReference type="ARBA" id="ARBA00022801"/>
    </source>
</evidence>
<dbReference type="PANTHER" id="PTHR42715">
    <property type="entry name" value="BETA-GLUCOSIDASE"/>
    <property type="match status" value="1"/>
</dbReference>
<dbReference type="InterPro" id="IPR017853">
    <property type="entry name" value="GH"/>
</dbReference>
<dbReference type="InterPro" id="IPR013783">
    <property type="entry name" value="Ig-like_fold"/>
</dbReference>
<dbReference type="SUPFAM" id="SSF49785">
    <property type="entry name" value="Galactose-binding domain-like"/>
    <property type="match status" value="1"/>
</dbReference>
<dbReference type="InterPro" id="IPR036881">
    <property type="entry name" value="Glyco_hydro_3_C_sf"/>
</dbReference>
<feature type="domain" description="Fibronectin type III-like" evidence="3">
    <location>
        <begin position="311"/>
        <end position="387"/>
    </location>
</feature>
<dbReference type="Proteomes" id="UP001299220">
    <property type="component" value="Unassembled WGS sequence"/>
</dbReference>
<dbReference type="Gene3D" id="2.60.40.10">
    <property type="entry name" value="Immunoglobulins"/>
    <property type="match status" value="1"/>
</dbReference>
<evidence type="ECO:0000259" key="3">
    <source>
        <dbReference type="SMART" id="SM01217"/>
    </source>
</evidence>
<dbReference type="GO" id="GO:0016787">
    <property type="term" value="F:hydrolase activity"/>
    <property type="evidence" value="ECO:0007669"/>
    <property type="project" value="UniProtKB-KW"/>
</dbReference>
<dbReference type="SUPFAM" id="SSF51445">
    <property type="entry name" value="(Trans)glycosidases"/>
    <property type="match status" value="1"/>
</dbReference>
<keyword evidence="2 4" id="KW-0378">Hydrolase</keyword>
<gene>
    <name evidence="4" type="ORF">JQM67_09215</name>
</gene>
<dbReference type="PRINTS" id="PR00133">
    <property type="entry name" value="GLHYDRLASE3"/>
</dbReference>
<dbReference type="Pfam" id="PF01915">
    <property type="entry name" value="Glyco_hydro_3_C"/>
    <property type="match status" value="1"/>
</dbReference>
<evidence type="ECO:0000256" key="1">
    <source>
        <dbReference type="ARBA" id="ARBA00005336"/>
    </source>
</evidence>
<dbReference type="InterPro" id="IPR036962">
    <property type="entry name" value="Glyco_hydro_3_N_sf"/>
</dbReference>
<dbReference type="InterPro" id="IPR008979">
    <property type="entry name" value="Galactose-bd-like_sf"/>
</dbReference>
<dbReference type="InterPro" id="IPR026891">
    <property type="entry name" value="Fn3-like"/>
</dbReference>
<keyword evidence="5" id="KW-1185">Reference proteome</keyword>
<reference evidence="4 5" key="1">
    <citation type="submission" date="2020-12" db="EMBL/GenBank/DDBJ databases">
        <title>Whole genome sequences of gut porcine anaerobes.</title>
        <authorList>
            <person name="Kubasova T."/>
            <person name="Jahodarova E."/>
            <person name="Rychlik I."/>
        </authorList>
    </citation>
    <scope>NUCLEOTIDE SEQUENCE [LARGE SCALE GENOMIC DNA]</scope>
    <source>
        <strain evidence="4 5">An867</strain>
    </source>
</reference>
<dbReference type="SUPFAM" id="SSF52279">
    <property type="entry name" value="Beta-D-glucan exohydrolase, C-terminal domain"/>
    <property type="match status" value="1"/>
</dbReference>
<dbReference type="PANTHER" id="PTHR42715:SF10">
    <property type="entry name" value="BETA-GLUCOSIDASE"/>
    <property type="match status" value="1"/>
</dbReference>
<dbReference type="InterPro" id="IPR050288">
    <property type="entry name" value="Cellulose_deg_GH3"/>
</dbReference>
<protein>
    <submittedName>
        <fullName evidence="4">Glycoside hydrolase family 3 C-terminal domain-containing protein</fullName>
    </submittedName>
</protein>
<dbReference type="SMART" id="SM01217">
    <property type="entry name" value="Fn3_like"/>
    <property type="match status" value="1"/>
</dbReference>
<dbReference type="Gene3D" id="3.40.50.1700">
    <property type="entry name" value="Glycoside hydrolase family 3 C-terminal domain"/>
    <property type="match status" value="1"/>
</dbReference>
<proteinExistence type="inferred from homology"/>
<dbReference type="InterPro" id="IPR001764">
    <property type="entry name" value="Glyco_hydro_3_N"/>
</dbReference>
<comment type="caution">
    <text evidence="4">The sequence shown here is derived from an EMBL/GenBank/DDBJ whole genome shotgun (WGS) entry which is preliminary data.</text>
</comment>
<name>A0ABS9CNQ3_9FIRM</name>